<gene>
    <name evidence="4" type="ORF">GEV47_01775</name>
</gene>
<sequence>MKIRPATAKDATILAALAIQIWLHTYAEEGVDHTTADYVINEFTPQNFRELLQDDTIRILIADVADHAVAYAVVDIASPCPSNQALDVELDTLYVQEYFAGQGIGRALVASIAKLIQAEKGHTDFWLTAYYQNENALAFYRKLGFVEIGTTVFEMGEDQYKNLVLAYRPESLRQQPNIVI</sequence>
<dbReference type="GO" id="GO:0016747">
    <property type="term" value="F:acyltransferase activity, transferring groups other than amino-acyl groups"/>
    <property type="evidence" value="ECO:0007669"/>
    <property type="project" value="InterPro"/>
</dbReference>
<evidence type="ECO:0000313" key="4">
    <source>
        <dbReference type="EMBL" id="MQQ99414.1"/>
    </source>
</evidence>
<evidence type="ECO:0000313" key="5">
    <source>
        <dbReference type="Proteomes" id="UP000451565"/>
    </source>
</evidence>
<dbReference type="EMBL" id="WINI01000001">
    <property type="protein sequence ID" value="MQQ99414.1"/>
    <property type="molecule type" value="Genomic_DNA"/>
</dbReference>
<reference evidence="4 5" key="1">
    <citation type="submission" date="2019-10" db="EMBL/GenBank/DDBJ databases">
        <title>Glaciimonas soli sp. nov., a psychrophilic bacterium isolated from the forest soil of a high elevation mountain in Taiwan.</title>
        <authorList>
            <person name="Wang L.-T."/>
            <person name="Shieh W.Y."/>
        </authorList>
    </citation>
    <scope>NUCLEOTIDE SEQUENCE [LARGE SCALE GENOMIC DNA]</scope>
    <source>
        <strain evidence="4 5">GS1</strain>
    </source>
</reference>
<evidence type="ECO:0000259" key="3">
    <source>
        <dbReference type="PROSITE" id="PS51186"/>
    </source>
</evidence>
<keyword evidence="2" id="KW-0012">Acyltransferase</keyword>
<feature type="domain" description="N-acetyltransferase" evidence="3">
    <location>
        <begin position="1"/>
        <end position="170"/>
    </location>
</feature>
<dbReference type="CDD" id="cd04301">
    <property type="entry name" value="NAT_SF"/>
    <property type="match status" value="1"/>
</dbReference>
<keyword evidence="1 4" id="KW-0808">Transferase</keyword>
<dbReference type="PROSITE" id="PS51186">
    <property type="entry name" value="GNAT"/>
    <property type="match status" value="1"/>
</dbReference>
<dbReference type="InterPro" id="IPR000182">
    <property type="entry name" value="GNAT_dom"/>
</dbReference>
<dbReference type="Pfam" id="PF00583">
    <property type="entry name" value="Acetyltransf_1"/>
    <property type="match status" value="1"/>
</dbReference>
<comment type="caution">
    <text evidence="4">The sequence shown here is derived from an EMBL/GenBank/DDBJ whole genome shotgun (WGS) entry which is preliminary data.</text>
</comment>
<name>A0A843YJ66_9BURK</name>
<protein>
    <submittedName>
        <fullName evidence="4">GNAT family N-acetyltransferase</fullName>
    </submittedName>
</protein>
<organism evidence="4 5">
    <name type="scientific">Glaciimonas soli</name>
    <dbReference type="NCBI Taxonomy" id="2590999"/>
    <lineage>
        <taxon>Bacteria</taxon>
        <taxon>Pseudomonadati</taxon>
        <taxon>Pseudomonadota</taxon>
        <taxon>Betaproteobacteria</taxon>
        <taxon>Burkholderiales</taxon>
        <taxon>Oxalobacteraceae</taxon>
        <taxon>Glaciimonas</taxon>
    </lineage>
</organism>
<keyword evidence="5" id="KW-1185">Reference proteome</keyword>
<dbReference type="Gene3D" id="3.40.630.30">
    <property type="match status" value="1"/>
</dbReference>
<dbReference type="Proteomes" id="UP000451565">
    <property type="component" value="Unassembled WGS sequence"/>
</dbReference>
<dbReference type="InterPro" id="IPR016181">
    <property type="entry name" value="Acyl_CoA_acyltransferase"/>
</dbReference>
<dbReference type="PANTHER" id="PTHR43877">
    <property type="entry name" value="AMINOALKYLPHOSPHONATE N-ACETYLTRANSFERASE-RELATED-RELATED"/>
    <property type="match status" value="1"/>
</dbReference>
<accession>A0A843YJ66</accession>
<evidence type="ECO:0000256" key="2">
    <source>
        <dbReference type="ARBA" id="ARBA00023315"/>
    </source>
</evidence>
<dbReference type="InterPro" id="IPR050832">
    <property type="entry name" value="Bact_Acetyltransf"/>
</dbReference>
<dbReference type="AlphaFoldDB" id="A0A843YJ66"/>
<evidence type="ECO:0000256" key="1">
    <source>
        <dbReference type="ARBA" id="ARBA00022679"/>
    </source>
</evidence>
<dbReference type="OrthoDB" id="143110at2"/>
<dbReference type="RefSeq" id="WP_153232996.1">
    <property type="nucleotide sequence ID" value="NZ_WINI01000001.1"/>
</dbReference>
<dbReference type="SUPFAM" id="SSF55729">
    <property type="entry name" value="Acyl-CoA N-acyltransferases (Nat)"/>
    <property type="match status" value="1"/>
</dbReference>
<proteinExistence type="predicted"/>